<evidence type="ECO:0000313" key="2">
    <source>
        <dbReference type="Proteomes" id="UP001190452"/>
    </source>
</evidence>
<dbReference type="EMBL" id="CAUDKV010000009">
    <property type="protein sequence ID" value="CAJ0873876.1"/>
    <property type="molecule type" value="Genomic_DNA"/>
</dbReference>
<comment type="caution">
    <text evidence="1">The sequence shown here is derived from an EMBL/GenBank/DDBJ whole genome shotgun (WGS) entry which is preliminary data.</text>
</comment>
<name>A0ABM9KPR7_9RALS</name>
<protein>
    <submittedName>
        <fullName evidence="1">Uncharacterized protein</fullName>
    </submittedName>
</protein>
<organism evidence="1 2">
    <name type="scientific">Ralstonia mannitolilytica</name>
    <dbReference type="NCBI Taxonomy" id="105219"/>
    <lineage>
        <taxon>Bacteria</taxon>
        <taxon>Pseudomonadati</taxon>
        <taxon>Pseudomonadota</taxon>
        <taxon>Betaproteobacteria</taxon>
        <taxon>Burkholderiales</taxon>
        <taxon>Burkholderiaceae</taxon>
        <taxon>Ralstonia</taxon>
    </lineage>
</organism>
<reference evidence="1 2" key="1">
    <citation type="submission" date="2023-07" db="EMBL/GenBank/DDBJ databases">
        <authorList>
            <person name="Peeters C."/>
        </authorList>
    </citation>
    <scope>NUCLEOTIDE SEQUENCE [LARGE SCALE GENOMIC DNA]</scope>
    <source>
        <strain evidence="1 2">R-77569</strain>
    </source>
</reference>
<proteinExistence type="predicted"/>
<evidence type="ECO:0000313" key="1">
    <source>
        <dbReference type="EMBL" id="CAJ0873876.1"/>
    </source>
</evidence>
<accession>A0ABM9KPR7</accession>
<sequence length="235" mass="25863">MHEWPAPGLTLRTDGIFVVEPDDDAGHTPEELAALTEHPTNGGFSEAALKLPCTVQELADFLRWAGCEDYIRSAQHGFVELLLPALENAELTAEYEATRIGPQPNETAQVRQKFQLPNLQSPTEEACPPSTGAANLNGAMIAREAAQQNGKTIHVPRTRRRHALGHVIGKAKHAANEPDNYLSVWPELMRLAEQDEPPAPLLGYVDGEGVKYQTDNGIKFFTKDALRKQMNPNAR</sequence>
<dbReference type="Proteomes" id="UP001190452">
    <property type="component" value="Unassembled WGS sequence"/>
</dbReference>
<gene>
    <name evidence="1" type="ORF">R77569_02566</name>
</gene>
<dbReference type="RefSeq" id="WP_316896793.1">
    <property type="nucleotide sequence ID" value="NZ_CAUDKV010000009.1"/>
</dbReference>
<keyword evidence="2" id="KW-1185">Reference proteome</keyword>